<organism evidence="1 2">
    <name type="scientific">Pseudomonas cannabina</name>
    <dbReference type="NCBI Taxonomy" id="86840"/>
    <lineage>
        <taxon>Bacteria</taxon>
        <taxon>Pseudomonadati</taxon>
        <taxon>Pseudomonadota</taxon>
        <taxon>Gammaproteobacteria</taxon>
        <taxon>Pseudomonadales</taxon>
        <taxon>Pseudomonadaceae</taxon>
        <taxon>Pseudomonas</taxon>
    </lineage>
</organism>
<comment type="caution">
    <text evidence="1">The sequence shown here is derived from an EMBL/GenBank/DDBJ whole genome shotgun (WGS) entry which is preliminary data.</text>
</comment>
<accession>A0A3M3LJJ1</accession>
<proteinExistence type="predicted"/>
<evidence type="ECO:0000313" key="1">
    <source>
        <dbReference type="EMBL" id="RMN35447.1"/>
    </source>
</evidence>
<dbReference type="EMBL" id="RBOW01000295">
    <property type="protein sequence ID" value="RMN35447.1"/>
    <property type="molecule type" value="Genomic_DNA"/>
</dbReference>
<evidence type="ECO:0000313" key="2">
    <source>
        <dbReference type="Proteomes" id="UP000281372"/>
    </source>
</evidence>
<sequence length="58" mass="6474">MQTWRTPELYFTQMSIPNCSIVAAPPAKICICLGFSLNSFSTTMTLPAFIVIRLAITY</sequence>
<dbReference type="Proteomes" id="UP000281372">
    <property type="component" value="Unassembled WGS sequence"/>
</dbReference>
<protein>
    <submittedName>
        <fullName evidence="1">Uncharacterized protein</fullName>
    </submittedName>
</protein>
<dbReference type="AlphaFoldDB" id="A0A3M3LJJ1"/>
<name>A0A3M3LJJ1_PSECA</name>
<reference evidence="1 2" key="1">
    <citation type="submission" date="2018-08" db="EMBL/GenBank/DDBJ databases">
        <title>Recombination of ecologically and evolutionarily significant loci maintains genetic cohesion in the Pseudomonas syringae species complex.</title>
        <authorList>
            <person name="Dillon M."/>
            <person name="Thakur S."/>
            <person name="Almeida R.N.D."/>
            <person name="Weir B.S."/>
            <person name="Guttman D.S."/>
        </authorList>
    </citation>
    <scope>NUCLEOTIDE SEQUENCE [LARGE SCALE GENOMIC DNA]</scope>
    <source>
        <strain evidence="1 2">ICMP 2821</strain>
    </source>
</reference>
<gene>
    <name evidence="1" type="ORF">ALQ64_02918</name>
</gene>